<accession>A0A8C4E3G2</accession>
<evidence type="ECO:0000256" key="2">
    <source>
        <dbReference type="ARBA" id="ARBA00009239"/>
    </source>
</evidence>
<organism evidence="15 16">
    <name type="scientific">Dicentrarchus labrax</name>
    <name type="common">European seabass</name>
    <name type="synonym">Morone labrax</name>
    <dbReference type="NCBI Taxonomy" id="13489"/>
    <lineage>
        <taxon>Eukaryota</taxon>
        <taxon>Metazoa</taxon>
        <taxon>Chordata</taxon>
        <taxon>Craniata</taxon>
        <taxon>Vertebrata</taxon>
        <taxon>Euteleostomi</taxon>
        <taxon>Actinopterygii</taxon>
        <taxon>Neopterygii</taxon>
        <taxon>Teleostei</taxon>
        <taxon>Neoteleostei</taxon>
        <taxon>Acanthomorphata</taxon>
        <taxon>Eupercaria</taxon>
        <taxon>Moronidae</taxon>
        <taxon>Dicentrarchus</taxon>
    </lineage>
</organism>
<dbReference type="PANTHER" id="PTHR12369">
    <property type="entry name" value="CHONDROITIN SYNTHASE"/>
    <property type="match status" value="1"/>
</dbReference>
<keyword evidence="7 13" id="KW-1133">Transmembrane helix</keyword>
<dbReference type="GO" id="GO:0046872">
    <property type="term" value="F:metal ion binding"/>
    <property type="evidence" value="ECO:0007669"/>
    <property type="project" value="UniProtKB-KW"/>
</dbReference>
<dbReference type="InterPro" id="IPR008428">
    <property type="entry name" value="Chond_GalNAc"/>
</dbReference>
<keyword evidence="11" id="KW-0325">Glycoprotein</keyword>
<dbReference type="FunFam" id="3.90.550.10:FF:000059">
    <property type="entry name" value="Hexosyltransferase"/>
    <property type="match status" value="1"/>
</dbReference>
<dbReference type="GO" id="GO:0032580">
    <property type="term" value="C:Golgi cisterna membrane"/>
    <property type="evidence" value="ECO:0007669"/>
    <property type="project" value="UniProtKB-SubCell"/>
</dbReference>
<evidence type="ECO:0000256" key="3">
    <source>
        <dbReference type="ARBA" id="ARBA00022679"/>
    </source>
</evidence>
<dbReference type="Pfam" id="PF05679">
    <property type="entry name" value="CHGN"/>
    <property type="match status" value="2"/>
</dbReference>
<keyword evidence="9 14" id="KW-0175">Coiled coil</keyword>
<evidence type="ECO:0000313" key="16">
    <source>
        <dbReference type="Proteomes" id="UP000694389"/>
    </source>
</evidence>
<comment type="similarity">
    <text evidence="2 13">Belongs to the chondroitin N-acetylgalactosaminyltransferase family.</text>
</comment>
<dbReference type="InterPro" id="IPR029044">
    <property type="entry name" value="Nucleotide-diphossugar_trans"/>
</dbReference>
<keyword evidence="8 13" id="KW-0333">Golgi apparatus</keyword>
<dbReference type="Gene3D" id="3.90.550.10">
    <property type="entry name" value="Spore Coat Polysaccharide Biosynthesis Protein SpsA, Chain A"/>
    <property type="match status" value="1"/>
</dbReference>
<evidence type="ECO:0000256" key="14">
    <source>
        <dbReference type="SAM" id="Coils"/>
    </source>
</evidence>
<evidence type="ECO:0000256" key="1">
    <source>
        <dbReference type="ARBA" id="ARBA00004447"/>
    </source>
</evidence>
<evidence type="ECO:0000256" key="9">
    <source>
        <dbReference type="ARBA" id="ARBA00023054"/>
    </source>
</evidence>
<evidence type="ECO:0000256" key="8">
    <source>
        <dbReference type="ARBA" id="ARBA00023034"/>
    </source>
</evidence>
<protein>
    <recommendedName>
        <fullName evidence="13">Hexosyltransferase</fullName>
        <ecNumber evidence="13">2.4.1.-</ecNumber>
    </recommendedName>
</protein>
<comment type="catalytic activity">
    <reaction evidence="12">
        <text>3-O-(beta-D-GlcA-(1-&gt;3)-beta-D-Gal-(1-&gt;3)-beta-D-Gal-(1-&gt;4)-beta-D-Xyl)-L-seryl-[protein] + UDP-N-acetyl-alpha-D-galactosamine = 3-O-(beta-D-GalNAc-(1-&gt;4)-beta-D-GlcA-(1-&gt;3)-beta-D-Gal-(1-&gt;3)-beta-D-Gal-(1-&gt;4)-beta-D-Xyl)-L-seryl-[protein] + UDP + H(+)</text>
        <dbReference type="Rhea" id="RHEA:23464"/>
        <dbReference type="Rhea" id="RHEA-COMP:12573"/>
        <dbReference type="Rhea" id="RHEA-COMP:12575"/>
        <dbReference type="ChEBI" id="CHEBI:15378"/>
        <dbReference type="ChEBI" id="CHEBI:58223"/>
        <dbReference type="ChEBI" id="CHEBI:67138"/>
        <dbReference type="ChEBI" id="CHEBI:132093"/>
        <dbReference type="ChEBI" id="CHEBI:132105"/>
        <dbReference type="EC" id="2.4.1.174"/>
    </reaction>
</comment>
<evidence type="ECO:0000256" key="11">
    <source>
        <dbReference type="ARBA" id="ARBA00023180"/>
    </source>
</evidence>
<dbReference type="SUPFAM" id="SSF53448">
    <property type="entry name" value="Nucleotide-diphospho-sugar transferases"/>
    <property type="match status" value="1"/>
</dbReference>
<reference evidence="15" key="1">
    <citation type="submission" date="2025-08" db="UniProtKB">
        <authorList>
            <consortium name="Ensembl"/>
        </authorList>
    </citation>
    <scope>IDENTIFICATION</scope>
</reference>
<dbReference type="AlphaFoldDB" id="A0A8C4E3G2"/>
<feature type="transmembrane region" description="Helical" evidence="13">
    <location>
        <begin position="12"/>
        <end position="32"/>
    </location>
</feature>
<dbReference type="GO" id="GO:0047237">
    <property type="term" value="F:glucuronylgalactosylproteoglycan 4-beta-N-acetylgalactosaminyltransferase activity"/>
    <property type="evidence" value="ECO:0007669"/>
    <property type="project" value="UniProtKB-EC"/>
</dbReference>
<evidence type="ECO:0000256" key="13">
    <source>
        <dbReference type="RuleBase" id="RU364016"/>
    </source>
</evidence>
<keyword evidence="10 13" id="KW-0472">Membrane</keyword>
<feature type="coiled-coil region" evidence="14">
    <location>
        <begin position="58"/>
        <end position="99"/>
    </location>
</feature>
<sequence length="527" mass="60533">MPRRGLPLQGRVRWLFLGLFLLLVLLLFAYLLECTPPADVSLVLPGLAGESYGKEYYQAMLQEQEERHLNRAASLKRQIAQLKQELQEMSEKLKLLQDKKELPGVQGLAETKDQEPGDLLEYLHSQIDKAEVNTGARLPSEYALVPFESFTSSKVYQLEMGLTRHPEEKPVRKDRRDELVEVIEAALDIINNPDEEDGVEEDMPMQRQTYTEGHFSEGLYRTERDKGSLYELFFAKEDSSSFRHVTLFRPFGPLMKVRSTSVETSGLIINIIVPLAGRVETFSQFLHNFREVCVQQDRRVHLTVVYFGQDGLQEVKSSLEKMSREESFSNYTLIPVDEEFSRGRGLDIGAHAWKKGDVLMFFCDVDIHFTLEFLNTCRLHTAPNKKVFYPVVFSLYNPAIVYGNLELAPPIELQLVTLITSSCKFIFIPPGGFDLEVKGWGVEDVHLYRKYLRSDTIVIRTPVSSLFHLWHEKQCADELTPEQYRMCIQSKAMNEASHSHLGMLVFREEIEAHLRKQAFKTQSKAAD</sequence>
<keyword evidence="3 13" id="KW-0808">Transferase</keyword>
<keyword evidence="6 13" id="KW-0735">Signal-anchor</keyword>
<name>A0A8C4E3G2_DICLA</name>
<dbReference type="Ensembl" id="ENSDLAT00005014407.2">
    <property type="protein sequence ID" value="ENSDLAP00005013192.1"/>
    <property type="gene ID" value="ENSDLAG00005006679.2"/>
</dbReference>
<comment type="subcellular location">
    <subcellularLocation>
        <location evidence="1 13">Golgi apparatus</location>
        <location evidence="1 13">Golgi stack membrane</location>
        <topology evidence="1 13">Single-pass type II membrane protein</topology>
    </subcellularLocation>
</comment>
<evidence type="ECO:0000313" key="15">
    <source>
        <dbReference type="Ensembl" id="ENSDLAP00005013192.1"/>
    </source>
</evidence>
<gene>
    <name evidence="15" type="primary">csgalnact2</name>
</gene>
<proteinExistence type="inferred from homology"/>
<evidence type="ECO:0000256" key="5">
    <source>
        <dbReference type="ARBA" id="ARBA00022723"/>
    </source>
</evidence>
<dbReference type="GO" id="GO:0047238">
    <property type="term" value="F:glucuronosyl-N-acetylgalactosaminyl-proteoglycan 4-beta-N-acetylgalactosaminyltransferase activity"/>
    <property type="evidence" value="ECO:0007669"/>
    <property type="project" value="TreeGrafter"/>
</dbReference>
<keyword evidence="5" id="KW-0479">Metal-binding</keyword>
<dbReference type="GeneTree" id="ENSGT01050000244968"/>
<dbReference type="Proteomes" id="UP000694389">
    <property type="component" value="Unassembled WGS sequence"/>
</dbReference>
<dbReference type="EC" id="2.4.1.-" evidence="13"/>
<keyword evidence="4 13" id="KW-0812">Transmembrane</keyword>
<evidence type="ECO:0000256" key="10">
    <source>
        <dbReference type="ARBA" id="ARBA00023136"/>
    </source>
</evidence>
<dbReference type="InterPro" id="IPR051227">
    <property type="entry name" value="CS_glycosyltransferase"/>
</dbReference>
<reference evidence="15" key="2">
    <citation type="submission" date="2025-09" db="UniProtKB">
        <authorList>
            <consortium name="Ensembl"/>
        </authorList>
    </citation>
    <scope>IDENTIFICATION</scope>
</reference>
<evidence type="ECO:0000256" key="6">
    <source>
        <dbReference type="ARBA" id="ARBA00022968"/>
    </source>
</evidence>
<dbReference type="GO" id="GO:0050650">
    <property type="term" value="P:chondroitin sulfate proteoglycan biosynthetic process"/>
    <property type="evidence" value="ECO:0007669"/>
    <property type="project" value="UniProtKB-ARBA"/>
</dbReference>
<evidence type="ECO:0000256" key="4">
    <source>
        <dbReference type="ARBA" id="ARBA00022692"/>
    </source>
</evidence>
<evidence type="ECO:0000256" key="12">
    <source>
        <dbReference type="ARBA" id="ARBA00052383"/>
    </source>
</evidence>
<evidence type="ECO:0000256" key="7">
    <source>
        <dbReference type="ARBA" id="ARBA00022989"/>
    </source>
</evidence>
<keyword evidence="16" id="KW-1185">Reference proteome</keyword>
<dbReference type="PANTHER" id="PTHR12369:SF20">
    <property type="entry name" value="CHONDROITIN SULFATE N-ACETYLGALACTOSAMINYLTRANSFERASE 2"/>
    <property type="match status" value="1"/>
</dbReference>